<dbReference type="Proteomes" id="UP001144256">
    <property type="component" value="Unassembled WGS sequence"/>
</dbReference>
<keyword evidence="8" id="KW-1185">Reference proteome</keyword>
<keyword evidence="4 7" id="KW-0067">ATP-binding</keyword>
<reference evidence="7" key="1">
    <citation type="submission" date="2022-06" db="EMBL/GenBank/DDBJ databases">
        <title>Vallitalea longa sp. nov., an anaerobic bacterium isolated from marine sediment.</title>
        <authorList>
            <person name="Hirano S."/>
            <person name="Terahara T."/>
            <person name="Mori K."/>
            <person name="Hamada M."/>
            <person name="Matsumoto R."/>
            <person name="Kobayashi T."/>
        </authorList>
    </citation>
    <scope>NUCLEOTIDE SEQUENCE</scope>
    <source>
        <strain evidence="7">SH18-1</strain>
    </source>
</reference>
<evidence type="ECO:0000256" key="1">
    <source>
        <dbReference type="ARBA" id="ARBA00005417"/>
    </source>
</evidence>
<dbReference type="GO" id="GO:0005524">
    <property type="term" value="F:ATP binding"/>
    <property type="evidence" value="ECO:0007669"/>
    <property type="project" value="UniProtKB-KW"/>
</dbReference>
<evidence type="ECO:0000256" key="3">
    <source>
        <dbReference type="ARBA" id="ARBA00022741"/>
    </source>
</evidence>
<dbReference type="Gene3D" id="3.40.50.300">
    <property type="entry name" value="P-loop containing nucleotide triphosphate hydrolases"/>
    <property type="match status" value="1"/>
</dbReference>
<dbReference type="InterPro" id="IPR003439">
    <property type="entry name" value="ABC_transporter-like_ATP-bd"/>
</dbReference>
<proteinExistence type="inferred from homology"/>
<dbReference type="SMART" id="SM00382">
    <property type="entry name" value="AAA"/>
    <property type="match status" value="1"/>
</dbReference>
<accession>A0A9W5Y7K7</accession>
<dbReference type="PROSITE" id="PS00211">
    <property type="entry name" value="ABC_TRANSPORTER_1"/>
    <property type="match status" value="1"/>
</dbReference>
<keyword evidence="3" id="KW-0547">Nucleotide-binding</keyword>
<dbReference type="EMBL" id="BRLB01000001">
    <property type="protein sequence ID" value="GKX28360.1"/>
    <property type="molecule type" value="Genomic_DNA"/>
</dbReference>
<dbReference type="PANTHER" id="PTHR42798:SF6">
    <property type="entry name" value="CELL DIVISION ATP-BINDING PROTEIN FTSE"/>
    <property type="match status" value="1"/>
</dbReference>
<feature type="transmembrane region" description="Helical" evidence="5">
    <location>
        <begin position="534"/>
        <end position="555"/>
    </location>
</feature>
<evidence type="ECO:0000313" key="8">
    <source>
        <dbReference type="Proteomes" id="UP001144256"/>
    </source>
</evidence>
<dbReference type="InterPro" id="IPR017871">
    <property type="entry name" value="ABC_transporter-like_CS"/>
</dbReference>
<dbReference type="CDD" id="cd03255">
    <property type="entry name" value="ABC_MJ0796_LolCDE_FtsE"/>
    <property type="match status" value="1"/>
</dbReference>
<evidence type="ECO:0000256" key="5">
    <source>
        <dbReference type="SAM" id="Phobius"/>
    </source>
</evidence>
<dbReference type="GO" id="GO:0016887">
    <property type="term" value="F:ATP hydrolysis activity"/>
    <property type="evidence" value="ECO:0007669"/>
    <property type="project" value="InterPro"/>
</dbReference>
<dbReference type="AlphaFoldDB" id="A0A9W5Y7K7"/>
<dbReference type="InterPro" id="IPR003593">
    <property type="entry name" value="AAA+_ATPase"/>
</dbReference>
<keyword evidence="5" id="KW-1133">Transmembrane helix</keyword>
<feature type="transmembrane region" description="Helical" evidence="5">
    <location>
        <begin position="478"/>
        <end position="500"/>
    </location>
</feature>
<feature type="transmembrane region" description="Helical" evidence="5">
    <location>
        <begin position="255"/>
        <end position="273"/>
    </location>
</feature>
<comment type="similarity">
    <text evidence="1">Belongs to the ABC transporter superfamily.</text>
</comment>
<evidence type="ECO:0000256" key="4">
    <source>
        <dbReference type="ARBA" id="ARBA00022840"/>
    </source>
</evidence>
<protein>
    <submittedName>
        <fullName evidence="7">ABC transporter ATP-binding protein</fullName>
    </submittedName>
</protein>
<evidence type="ECO:0000256" key="2">
    <source>
        <dbReference type="ARBA" id="ARBA00022448"/>
    </source>
</evidence>
<keyword evidence="5" id="KW-0812">Transmembrane</keyword>
<dbReference type="InterPro" id="IPR027417">
    <property type="entry name" value="P-loop_NTPase"/>
</dbReference>
<dbReference type="InterPro" id="IPR017911">
    <property type="entry name" value="MacB-like_ATP-bd"/>
</dbReference>
<evidence type="ECO:0000259" key="6">
    <source>
        <dbReference type="PROSITE" id="PS50893"/>
    </source>
</evidence>
<dbReference type="PROSITE" id="PS50893">
    <property type="entry name" value="ABC_TRANSPORTER_2"/>
    <property type="match status" value="1"/>
</dbReference>
<name>A0A9W5Y7K7_9FIRM</name>
<dbReference type="Pfam" id="PF00005">
    <property type="entry name" value="ABC_tran"/>
    <property type="match status" value="1"/>
</dbReference>
<dbReference type="SUPFAM" id="SSF52540">
    <property type="entry name" value="P-loop containing nucleoside triphosphate hydrolases"/>
    <property type="match status" value="1"/>
</dbReference>
<organism evidence="7 8">
    <name type="scientific">Vallitalea longa</name>
    <dbReference type="NCBI Taxonomy" id="2936439"/>
    <lineage>
        <taxon>Bacteria</taxon>
        <taxon>Bacillati</taxon>
        <taxon>Bacillota</taxon>
        <taxon>Clostridia</taxon>
        <taxon>Lachnospirales</taxon>
        <taxon>Vallitaleaceae</taxon>
        <taxon>Vallitalea</taxon>
    </lineage>
</organism>
<dbReference type="PANTHER" id="PTHR42798">
    <property type="entry name" value="LIPOPROTEIN-RELEASING SYSTEM ATP-BINDING PROTEIN LOLD"/>
    <property type="match status" value="1"/>
</dbReference>
<feature type="transmembrane region" description="Helical" evidence="5">
    <location>
        <begin position="561"/>
        <end position="579"/>
    </location>
</feature>
<gene>
    <name evidence="7" type="primary">yhcA</name>
    <name evidence="7" type="ORF">SH1V18_08400</name>
</gene>
<keyword evidence="5" id="KW-0472">Membrane</keyword>
<sequence length="600" mass="67424">MINLKNISKKYGETYILEGFSYEFKNHGITCLLGASGSGKSTLFNLLAGFDRDYTGEIIVESKDISEFSEIQLSNYRKDSIGFVFQEYNLILGYTVIENIMLAAELYLNDENENRKSALNLLEILGIKEKAYEKIENLSGGQKQRVAIARALVGNPSVILADEPTGALDRKTANEIMRIFSGIAKERPVIMITHDNKICDFADEIITIEDGKCKCIKSIEDRENDGNKKVFNKRSITPSMKKRAALNFKAHFKKFVGVAFAVTIVISAVLMSFSSQNIINAKIDQFEQKNTAFAWGQIHLNNERKPDKLLSLLENNPQIENHYLQYTVPESTIVLGDTKVELPSKSFGNIATETINRGTMPKDGEIAISPSLAKKLAFDMTTLIGQEIIFSSGEFTEKLIISGLFNNSLDDYYLGSNVEEKFYSTLKNIENPVSVIYKVKTFHKVLEVEKFLLENEFEPKTASNQVESLSITFEKLKMLFNMVTVLIVSISIFICVILLMKISGIRAKEIGILMALGYSIVQIRKMLLYESIKLSILSAITTIFVVSLLTVFSEIIFTKTIISLLQVIFAICCTFIIVWQTNTILNSKLLKTDPVIVLKK</sequence>
<dbReference type="RefSeq" id="WP_281812541.1">
    <property type="nucleotide sequence ID" value="NZ_BRLB01000001.1"/>
</dbReference>
<evidence type="ECO:0000313" key="7">
    <source>
        <dbReference type="EMBL" id="GKX28360.1"/>
    </source>
</evidence>
<feature type="domain" description="ABC transporter" evidence="6">
    <location>
        <begin position="2"/>
        <end position="235"/>
    </location>
</feature>
<keyword evidence="2" id="KW-0813">Transport</keyword>
<comment type="caution">
    <text evidence="7">The sequence shown here is derived from an EMBL/GenBank/DDBJ whole genome shotgun (WGS) entry which is preliminary data.</text>
</comment>